<dbReference type="Gene3D" id="1.20.58.1290">
    <property type="entry name" value="CarD-like, C-terminal domain"/>
    <property type="match status" value="1"/>
</dbReference>
<dbReference type="PANTHER" id="PTHR38447:SF1">
    <property type="entry name" value="RNA POLYMERASE-BINDING TRANSCRIPTION FACTOR CARD"/>
    <property type="match status" value="1"/>
</dbReference>
<dbReference type="Proteomes" id="UP000526125">
    <property type="component" value="Unassembled WGS sequence"/>
</dbReference>
<name>A0A7Y6EUF6_9BACL</name>
<evidence type="ECO:0000313" key="2">
    <source>
        <dbReference type="EMBL" id="NUU74335.1"/>
    </source>
</evidence>
<dbReference type="InterPro" id="IPR036101">
    <property type="entry name" value="CarD-like/TRCF_RID_sf"/>
</dbReference>
<dbReference type="InterPro" id="IPR003711">
    <property type="entry name" value="CarD-like/TRCF_RID"/>
</dbReference>
<dbReference type="Pfam" id="PF21095">
    <property type="entry name" value="CarD_C"/>
    <property type="match status" value="1"/>
</dbReference>
<dbReference type="Gene3D" id="2.40.10.170">
    <property type="match status" value="1"/>
</dbReference>
<sequence length="171" mass="19700">MNGIKTGELVFYPLHGVGLLEEKVTLPYEDKQKDYFKVYFEELKMNIFIPEDSAEQQGVRPLSTPETLERSKTLFFERFRELPELASDRKKILTQKLRSGDILNVTEVIRDLVCAPKYDLRLSSQDKLLLEAACNLLKNELMHVLSISSEQAADSLKKTINLRLKHKSESL</sequence>
<proteinExistence type="predicted"/>
<dbReference type="Pfam" id="PF02559">
    <property type="entry name" value="CarD_TRCF_RID"/>
    <property type="match status" value="1"/>
</dbReference>
<dbReference type="InterPro" id="IPR048792">
    <property type="entry name" value="CarD_C"/>
</dbReference>
<evidence type="ECO:0000259" key="1">
    <source>
        <dbReference type="SMART" id="SM01058"/>
    </source>
</evidence>
<accession>A0A7Y6EUF6</accession>
<gene>
    <name evidence="2" type="ORF">HP552_03520</name>
</gene>
<evidence type="ECO:0000313" key="3">
    <source>
        <dbReference type="Proteomes" id="UP000526125"/>
    </source>
</evidence>
<reference evidence="2 3" key="1">
    <citation type="submission" date="2020-05" db="EMBL/GenBank/DDBJ databases">
        <title>Genome Sequencing of Type Strains.</title>
        <authorList>
            <person name="Lemaire J.F."/>
            <person name="Inderbitzin P."/>
            <person name="Gregorio O.A."/>
            <person name="Collins S.B."/>
            <person name="Wespe N."/>
            <person name="Knight-Connoni V."/>
        </authorList>
    </citation>
    <scope>NUCLEOTIDE SEQUENCE [LARGE SCALE GENOMIC DNA]</scope>
    <source>
        <strain evidence="2 3">LMG 21957</strain>
    </source>
</reference>
<dbReference type="EMBL" id="JABMCB010000142">
    <property type="protein sequence ID" value="NUU74335.1"/>
    <property type="molecule type" value="Genomic_DNA"/>
</dbReference>
<dbReference type="SUPFAM" id="SSF141259">
    <property type="entry name" value="CarD-like"/>
    <property type="match status" value="1"/>
</dbReference>
<keyword evidence="3" id="KW-1185">Reference proteome</keyword>
<comment type="caution">
    <text evidence="2">The sequence shown here is derived from an EMBL/GenBank/DDBJ whole genome shotgun (WGS) entry which is preliminary data.</text>
</comment>
<dbReference type="GO" id="GO:0009303">
    <property type="term" value="P:rRNA transcription"/>
    <property type="evidence" value="ECO:0007669"/>
    <property type="project" value="TreeGrafter"/>
</dbReference>
<feature type="domain" description="CarD-like/TRCF RNAP-interacting" evidence="1">
    <location>
        <begin position="3"/>
        <end position="113"/>
    </location>
</feature>
<protein>
    <recommendedName>
        <fullName evidence="1">CarD-like/TRCF RNAP-interacting domain-containing protein</fullName>
    </recommendedName>
</protein>
<dbReference type="InterPro" id="IPR052531">
    <property type="entry name" value="CarD-like_regulator"/>
</dbReference>
<dbReference type="AlphaFoldDB" id="A0A7Y6EUF6"/>
<dbReference type="SMART" id="SM01058">
    <property type="entry name" value="CarD_TRCF"/>
    <property type="match status" value="1"/>
</dbReference>
<organism evidence="2 3">
    <name type="scientific">Paenibacillus xylanilyticus</name>
    <dbReference type="NCBI Taxonomy" id="248903"/>
    <lineage>
        <taxon>Bacteria</taxon>
        <taxon>Bacillati</taxon>
        <taxon>Bacillota</taxon>
        <taxon>Bacilli</taxon>
        <taxon>Bacillales</taxon>
        <taxon>Paenibacillaceae</taxon>
        <taxon>Paenibacillus</taxon>
    </lineage>
</organism>
<dbReference type="InterPro" id="IPR042215">
    <property type="entry name" value="CarD-like_C"/>
</dbReference>
<dbReference type="PANTHER" id="PTHR38447">
    <property type="entry name" value="TRANSCRIPTION FACTOR YDEB-RELATED"/>
    <property type="match status" value="1"/>
</dbReference>
<dbReference type="RefSeq" id="WP_175394258.1">
    <property type="nucleotide sequence ID" value="NZ_JABMCB010000142.1"/>
</dbReference>